<keyword evidence="1" id="KW-0269">Exonuclease</keyword>
<protein>
    <submittedName>
        <fullName evidence="1">Exonuclease 3-5 domain-containing 1</fullName>
    </submittedName>
</protein>
<dbReference type="PANTHER" id="PTHR43040">
    <property type="entry name" value="RIBONUCLEASE D"/>
    <property type="match status" value="1"/>
</dbReference>
<dbReference type="Gene3D" id="3.30.420.10">
    <property type="entry name" value="Ribonuclease H-like superfamily/Ribonuclease H"/>
    <property type="match status" value="1"/>
</dbReference>
<keyword evidence="1" id="KW-0378">Hydrolase</keyword>
<organism evidence="1 2">
    <name type="scientific">Trichoderma arundinaceum</name>
    <dbReference type="NCBI Taxonomy" id="490622"/>
    <lineage>
        <taxon>Eukaryota</taxon>
        <taxon>Fungi</taxon>
        <taxon>Dikarya</taxon>
        <taxon>Ascomycota</taxon>
        <taxon>Pezizomycotina</taxon>
        <taxon>Sordariomycetes</taxon>
        <taxon>Hypocreomycetidae</taxon>
        <taxon>Hypocreales</taxon>
        <taxon>Hypocreaceae</taxon>
        <taxon>Trichoderma</taxon>
    </lineage>
</organism>
<dbReference type="GO" id="GO:0003676">
    <property type="term" value="F:nucleic acid binding"/>
    <property type="evidence" value="ECO:0007669"/>
    <property type="project" value="InterPro"/>
</dbReference>
<evidence type="ECO:0000313" key="1">
    <source>
        <dbReference type="EMBL" id="RFU79079.1"/>
    </source>
</evidence>
<name>A0A395NSP7_TRIAR</name>
<keyword evidence="2" id="KW-1185">Reference proteome</keyword>
<dbReference type="EMBL" id="PXOA01000177">
    <property type="protein sequence ID" value="RFU79079.1"/>
    <property type="molecule type" value="Genomic_DNA"/>
</dbReference>
<dbReference type="STRING" id="490622.A0A395NSP7"/>
<evidence type="ECO:0000313" key="2">
    <source>
        <dbReference type="Proteomes" id="UP000266272"/>
    </source>
</evidence>
<accession>A0A395NSP7</accession>
<keyword evidence="1" id="KW-0540">Nuclease</keyword>
<dbReference type="OrthoDB" id="26838at2759"/>
<dbReference type="GO" id="GO:0004527">
    <property type="term" value="F:exonuclease activity"/>
    <property type="evidence" value="ECO:0007669"/>
    <property type="project" value="UniProtKB-KW"/>
</dbReference>
<dbReference type="Proteomes" id="UP000266272">
    <property type="component" value="Unassembled WGS sequence"/>
</dbReference>
<dbReference type="SUPFAM" id="SSF53098">
    <property type="entry name" value="Ribonuclease H-like"/>
    <property type="match status" value="1"/>
</dbReference>
<reference evidence="1 2" key="1">
    <citation type="journal article" date="2018" name="PLoS Pathog.">
        <title>Evolution of structural diversity of trichothecenes, a family of toxins produced by plant pathogenic and entomopathogenic fungi.</title>
        <authorList>
            <person name="Proctor R.H."/>
            <person name="McCormick S.P."/>
            <person name="Kim H.S."/>
            <person name="Cardoza R.E."/>
            <person name="Stanley A.M."/>
            <person name="Lindo L."/>
            <person name="Kelly A."/>
            <person name="Brown D.W."/>
            <person name="Lee T."/>
            <person name="Vaughan M.M."/>
            <person name="Alexander N.J."/>
            <person name="Busman M."/>
            <person name="Gutierrez S."/>
        </authorList>
    </citation>
    <scope>NUCLEOTIDE SEQUENCE [LARGE SCALE GENOMIC DNA]</scope>
    <source>
        <strain evidence="1 2">IBT 40837</strain>
    </source>
</reference>
<dbReference type="InterPro" id="IPR036397">
    <property type="entry name" value="RNaseH_sf"/>
</dbReference>
<sequence>MAEPKPILNPCLINTLEELIPIVDWLVFYGGIRPPHQPAVYMAVHGQLAGKNRGISFLTIVANPEDPNAHSHIIDIHTIGRAAFHVMCPRGQSLKDVLESSAIRKVLFDVRRASNALYALYDIKLVGVLDLQLMENAGRRTREAREFLSSLPECVEELIPEKQQRDEWGLSRYKGERLWNPYKGGVYTALNARPACEEILAFCASEVAYLPALFSKWFSGVARLRRLIDGESHKRAVECQQADYRVDNVDDSQRPLSPWSVDQNNLLDRLTEVRH</sequence>
<gene>
    <name evidence="1" type="ORF">TARUN_3145</name>
</gene>
<dbReference type="PANTHER" id="PTHR43040:SF1">
    <property type="entry name" value="RIBONUCLEASE D"/>
    <property type="match status" value="1"/>
</dbReference>
<comment type="caution">
    <text evidence="1">The sequence shown here is derived from an EMBL/GenBank/DDBJ whole genome shotgun (WGS) entry which is preliminary data.</text>
</comment>
<proteinExistence type="predicted"/>
<dbReference type="AlphaFoldDB" id="A0A395NSP7"/>
<dbReference type="InterPro" id="IPR012337">
    <property type="entry name" value="RNaseH-like_sf"/>
</dbReference>